<reference evidence="2 3" key="1">
    <citation type="submission" date="2024-09" db="EMBL/GenBank/DDBJ databases">
        <title>Novel species of the genus Pelomonas and Roseateles isolated from streams.</title>
        <authorList>
            <person name="Lu H."/>
        </authorList>
    </citation>
    <scope>NUCLEOTIDE SEQUENCE [LARGE SCALE GENOMIC DNA]</scope>
    <source>
        <strain evidence="2 3">DC23W</strain>
    </source>
</reference>
<evidence type="ECO:0000256" key="1">
    <source>
        <dbReference type="SAM" id="Phobius"/>
    </source>
</evidence>
<proteinExistence type="predicted"/>
<comment type="caution">
    <text evidence="2">The sequence shown here is derived from an EMBL/GenBank/DDBJ whole genome shotgun (WGS) entry which is preliminary data.</text>
</comment>
<sequence>MIDPRWYGLIELGLVFGAILGWAGWQWWGWRRWKREQAKRERAARQQPD</sequence>
<keyword evidence="1" id="KW-0472">Membrane</keyword>
<dbReference type="RefSeq" id="WP_394471053.1">
    <property type="nucleotide sequence ID" value="NZ_JBIGHY010000004.1"/>
</dbReference>
<keyword evidence="1" id="KW-1133">Transmembrane helix</keyword>
<evidence type="ECO:0000313" key="3">
    <source>
        <dbReference type="Proteomes" id="UP001606300"/>
    </source>
</evidence>
<dbReference type="EMBL" id="JBIGHY010000004">
    <property type="protein sequence ID" value="MFG6414991.1"/>
    <property type="molecule type" value="Genomic_DNA"/>
</dbReference>
<gene>
    <name evidence="2" type="ORF">ACG02S_13915</name>
</gene>
<feature type="transmembrane region" description="Helical" evidence="1">
    <location>
        <begin position="6"/>
        <end position="30"/>
    </location>
</feature>
<organism evidence="2 3">
    <name type="scientific">Pelomonas dachongensis</name>
    <dbReference type="NCBI Taxonomy" id="3299029"/>
    <lineage>
        <taxon>Bacteria</taxon>
        <taxon>Pseudomonadati</taxon>
        <taxon>Pseudomonadota</taxon>
        <taxon>Betaproteobacteria</taxon>
        <taxon>Burkholderiales</taxon>
        <taxon>Sphaerotilaceae</taxon>
        <taxon>Roseateles</taxon>
    </lineage>
</organism>
<protein>
    <recommendedName>
        <fullName evidence="4">PEP-CTERM protein-sorting domain-containing protein</fullName>
    </recommendedName>
</protein>
<evidence type="ECO:0000313" key="2">
    <source>
        <dbReference type="EMBL" id="MFG6414991.1"/>
    </source>
</evidence>
<dbReference type="Proteomes" id="UP001606300">
    <property type="component" value="Unassembled WGS sequence"/>
</dbReference>
<accession>A0ABW7ESG7</accession>
<name>A0ABW7ESG7_9BURK</name>
<keyword evidence="1" id="KW-0812">Transmembrane</keyword>
<keyword evidence="3" id="KW-1185">Reference proteome</keyword>
<evidence type="ECO:0008006" key="4">
    <source>
        <dbReference type="Google" id="ProtNLM"/>
    </source>
</evidence>